<dbReference type="RefSeq" id="WP_093389657.1">
    <property type="nucleotide sequence ID" value="NZ_FOTW01000021.1"/>
</dbReference>
<feature type="signal peptide" evidence="1">
    <location>
        <begin position="1"/>
        <end position="28"/>
    </location>
</feature>
<reference evidence="2 3" key="1">
    <citation type="submission" date="2016-10" db="EMBL/GenBank/DDBJ databases">
        <authorList>
            <person name="de Groot N.N."/>
        </authorList>
    </citation>
    <scope>NUCLEOTIDE SEQUENCE [LARGE SCALE GENOMIC DNA]</scope>
    <source>
        <strain evidence="2 3">ATCC 43154</strain>
    </source>
</reference>
<keyword evidence="3" id="KW-1185">Reference proteome</keyword>
<organism evidence="2 3">
    <name type="scientific">Rugamonas rubra</name>
    <dbReference type="NCBI Taxonomy" id="758825"/>
    <lineage>
        <taxon>Bacteria</taxon>
        <taxon>Pseudomonadati</taxon>
        <taxon>Pseudomonadota</taxon>
        <taxon>Betaproteobacteria</taxon>
        <taxon>Burkholderiales</taxon>
        <taxon>Oxalobacteraceae</taxon>
        <taxon>Telluria group</taxon>
        <taxon>Rugamonas</taxon>
    </lineage>
</organism>
<dbReference type="Gene3D" id="1.25.40.10">
    <property type="entry name" value="Tetratricopeptide repeat domain"/>
    <property type="match status" value="1"/>
</dbReference>
<protein>
    <recommendedName>
        <fullName evidence="4">Sel1 repeat-containing protein</fullName>
    </recommendedName>
</protein>
<dbReference type="AlphaFoldDB" id="A0A1I4R721"/>
<dbReference type="SUPFAM" id="SSF81901">
    <property type="entry name" value="HCP-like"/>
    <property type="match status" value="1"/>
</dbReference>
<gene>
    <name evidence="2" type="ORF">SAMN02982985_04201</name>
</gene>
<dbReference type="InterPro" id="IPR011990">
    <property type="entry name" value="TPR-like_helical_dom_sf"/>
</dbReference>
<keyword evidence="1" id="KW-0732">Signal</keyword>
<evidence type="ECO:0000256" key="1">
    <source>
        <dbReference type="SAM" id="SignalP"/>
    </source>
</evidence>
<accession>A0A1I4R721</accession>
<evidence type="ECO:0000313" key="3">
    <source>
        <dbReference type="Proteomes" id="UP000199470"/>
    </source>
</evidence>
<dbReference type="STRING" id="758825.SAMN02982985_04201"/>
<feature type="chain" id="PRO_5011618765" description="Sel1 repeat-containing protein" evidence="1">
    <location>
        <begin position="29"/>
        <end position="143"/>
    </location>
</feature>
<proteinExistence type="predicted"/>
<name>A0A1I4R721_9BURK</name>
<evidence type="ECO:0000313" key="2">
    <source>
        <dbReference type="EMBL" id="SFM47796.1"/>
    </source>
</evidence>
<dbReference type="OrthoDB" id="8778555at2"/>
<dbReference type="PROSITE" id="PS51257">
    <property type="entry name" value="PROKAR_LIPOPROTEIN"/>
    <property type="match status" value="1"/>
</dbReference>
<evidence type="ECO:0008006" key="4">
    <source>
        <dbReference type="Google" id="ProtNLM"/>
    </source>
</evidence>
<dbReference type="Proteomes" id="UP000199470">
    <property type="component" value="Unassembled WGS sequence"/>
</dbReference>
<dbReference type="EMBL" id="FOTW01000021">
    <property type="protein sequence ID" value="SFM47796.1"/>
    <property type="molecule type" value="Genomic_DNA"/>
</dbReference>
<sequence length="143" mass="15227">MELFNKSGLLVSSLLVAVGALIACQAHEDAMPPANVIEAAALHIGPVGQSAAERRLREWAEQGSPVAQRELALRYQADPSKHGEAVRLLERAARAGDSRAAVNLETMYRQASALNSPATANELSASRMLKEVIAPPSVGLSRY</sequence>